<evidence type="ECO:0000313" key="2">
    <source>
        <dbReference type="Proteomes" id="UP001165363"/>
    </source>
</evidence>
<keyword evidence="2" id="KW-1185">Reference proteome</keyword>
<proteinExistence type="predicted"/>
<protein>
    <submittedName>
        <fullName evidence="1">DUF922 domain-containing Zn-dependent protease</fullName>
    </submittedName>
</protein>
<name>A0ABT0RL89_9SPHN</name>
<dbReference type="Pfam" id="PF06037">
    <property type="entry name" value="DUF922"/>
    <property type="match status" value="1"/>
</dbReference>
<gene>
    <name evidence="1" type="ORF">LZ536_05400</name>
</gene>
<comment type="caution">
    <text evidence="1">The sequence shown here is derived from an EMBL/GenBank/DDBJ whole genome shotgun (WGS) entry which is preliminary data.</text>
</comment>
<dbReference type="GO" id="GO:0008233">
    <property type="term" value="F:peptidase activity"/>
    <property type="evidence" value="ECO:0007669"/>
    <property type="project" value="UniProtKB-KW"/>
</dbReference>
<reference evidence="1" key="1">
    <citation type="submission" date="2022-05" db="EMBL/GenBank/DDBJ databases">
        <authorList>
            <person name="Jo J.-H."/>
            <person name="Im W.-T."/>
        </authorList>
    </citation>
    <scope>NUCLEOTIDE SEQUENCE</scope>
    <source>
        <strain evidence="1">SE158</strain>
    </source>
</reference>
<keyword evidence="1" id="KW-0378">Hydrolase</keyword>
<keyword evidence="1" id="KW-0645">Protease</keyword>
<evidence type="ECO:0000313" key="1">
    <source>
        <dbReference type="EMBL" id="MCL6683338.1"/>
    </source>
</evidence>
<dbReference type="Proteomes" id="UP001165363">
    <property type="component" value="Unassembled WGS sequence"/>
</dbReference>
<dbReference type="GO" id="GO:0006508">
    <property type="term" value="P:proteolysis"/>
    <property type="evidence" value="ECO:0007669"/>
    <property type="project" value="UniProtKB-KW"/>
</dbReference>
<dbReference type="InterPro" id="IPR010321">
    <property type="entry name" value="DUF922"/>
</dbReference>
<dbReference type="EMBL" id="JAMGBD010000001">
    <property type="protein sequence ID" value="MCL6683338.1"/>
    <property type="molecule type" value="Genomic_DNA"/>
</dbReference>
<organism evidence="1 2">
    <name type="scientific">Sphingomonas alba</name>
    <dbReference type="NCBI Taxonomy" id="2908208"/>
    <lineage>
        <taxon>Bacteria</taxon>
        <taxon>Pseudomonadati</taxon>
        <taxon>Pseudomonadota</taxon>
        <taxon>Alphaproteobacteria</taxon>
        <taxon>Sphingomonadales</taxon>
        <taxon>Sphingomonadaceae</taxon>
        <taxon>Sphingomonas</taxon>
    </lineage>
</organism>
<sequence length="186" mass="19508">MMMMLIAAMAVQAATPPAGPPTAARPLKDIPGVTVSYYDVAGKNQKQIKDALKKLRPVGANGEPQAIKSSWDVGAGVQKQTEGDKCTIIGAKVTLEGKVELPRLADPAKADADTVKAWNEYVARLENVAALDFNFVSDRMPDIEKALTGQTCDAASGAMSAAVDRLAAQERGYMASLAPPAAAPQK</sequence>
<dbReference type="RefSeq" id="WP_249847266.1">
    <property type="nucleotide sequence ID" value="NZ_JAMGBD010000001.1"/>
</dbReference>
<accession>A0ABT0RL89</accession>